<organism evidence="1 2">
    <name type="scientific">Moraxella canis</name>
    <dbReference type="NCBI Taxonomy" id="90239"/>
    <lineage>
        <taxon>Bacteria</taxon>
        <taxon>Pseudomonadati</taxon>
        <taxon>Pseudomonadota</taxon>
        <taxon>Gammaproteobacteria</taxon>
        <taxon>Moraxellales</taxon>
        <taxon>Moraxellaceae</taxon>
        <taxon>Moraxella</taxon>
    </lineage>
</organism>
<protein>
    <submittedName>
        <fullName evidence="1">Uncharacterized protein</fullName>
    </submittedName>
</protein>
<dbReference type="Proteomes" id="UP000190322">
    <property type="component" value="Unassembled WGS sequence"/>
</dbReference>
<dbReference type="AlphaFoldDB" id="A0A1S9ZPD7"/>
<comment type="caution">
    <text evidence="1">The sequence shown here is derived from an EMBL/GenBank/DDBJ whole genome shotgun (WGS) entry which is preliminary data.</text>
</comment>
<gene>
    <name evidence="1" type="ORF">B0180_01445</name>
</gene>
<dbReference type="RefSeq" id="WP_078255340.1">
    <property type="nucleotide sequence ID" value="NZ_MUXT01000001.1"/>
</dbReference>
<sequence>MNTLQISGKVIKADYHNDQCAMIVLDTLEDGLELNVGSHKAENQVYAEISAGTNDEIDCY</sequence>
<reference evidence="1 2" key="1">
    <citation type="submission" date="2017-02" db="EMBL/GenBank/DDBJ databases">
        <title>Draft genome sequence of Moraxella canis CCUG 8415A type strain.</title>
        <authorList>
            <person name="Engstrom-Jakobsson H."/>
            <person name="Salva-Serra F."/>
            <person name="Thorell K."/>
            <person name="Gonzales-Siles L."/>
            <person name="Karlsson R."/>
            <person name="Boulund F."/>
            <person name="Engstrand L."/>
            <person name="Moore E."/>
        </authorList>
    </citation>
    <scope>NUCLEOTIDE SEQUENCE [LARGE SCALE GENOMIC DNA]</scope>
    <source>
        <strain evidence="1 2">CCUG 8415A</strain>
    </source>
</reference>
<evidence type="ECO:0000313" key="2">
    <source>
        <dbReference type="Proteomes" id="UP000190322"/>
    </source>
</evidence>
<name>A0A1S9ZPD7_9GAMM</name>
<evidence type="ECO:0000313" key="1">
    <source>
        <dbReference type="EMBL" id="OOR85482.1"/>
    </source>
</evidence>
<proteinExistence type="predicted"/>
<accession>A0A1S9ZPD7</accession>
<dbReference type="EMBL" id="MUXT01000001">
    <property type="protein sequence ID" value="OOR85482.1"/>
    <property type="molecule type" value="Genomic_DNA"/>
</dbReference>